<dbReference type="NCBIfam" id="TIGR01726">
    <property type="entry name" value="HEQRo_perm_3TM"/>
    <property type="match status" value="1"/>
</dbReference>
<feature type="transmembrane region" description="Helical" evidence="7">
    <location>
        <begin position="21"/>
        <end position="42"/>
    </location>
</feature>
<evidence type="ECO:0000256" key="4">
    <source>
        <dbReference type="ARBA" id="ARBA00022692"/>
    </source>
</evidence>
<evidence type="ECO:0000256" key="7">
    <source>
        <dbReference type="RuleBase" id="RU363032"/>
    </source>
</evidence>
<evidence type="ECO:0000313" key="12">
    <source>
        <dbReference type="Proteomes" id="UP000233565"/>
    </source>
</evidence>
<protein>
    <submittedName>
        <fullName evidence="9">Amino acid ABC transporter permease</fullName>
    </submittedName>
    <submittedName>
        <fullName evidence="10">Glutamate transport system permease protein</fullName>
    </submittedName>
</protein>
<evidence type="ECO:0000256" key="1">
    <source>
        <dbReference type="ARBA" id="ARBA00004651"/>
    </source>
</evidence>
<dbReference type="InterPro" id="IPR010065">
    <property type="entry name" value="AA_ABC_transptr_permease_3TM"/>
</dbReference>
<dbReference type="CDD" id="cd06261">
    <property type="entry name" value="TM_PBP2"/>
    <property type="match status" value="1"/>
</dbReference>
<feature type="transmembrane region" description="Helical" evidence="7">
    <location>
        <begin position="240"/>
        <end position="261"/>
    </location>
</feature>
<evidence type="ECO:0000313" key="9">
    <source>
        <dbReference type="EMBL" id="PKH37582.1"/>
    </source>
</evidence>
<dbReference type="InterPro" id="IPR035906">
    <property type="entry name" value="MetI-like_sf"/>
</dbReference>
<dbReference type="InterPro" id="IPR043429">
    <property type="entry name" value="ArtM/GltK/GlnP/TcyL/YhdX-like"/>
</dbReference>
<reference evidence="9 12" key="2">
    <citation type="submission" date="2017-12" db="EMBL/GenBank/DDBJ databases">
        <title>Pharmacopeia of the Arctic Ocean.</title>
        <authorList>
            <person name="Collins E."/>
            <person name="Ducluzeau A.-L."/>
        </authorList>
    </citation>
    <scope>NUCLEOTIDE SEQUENCE [LARGE SCALE GENOMIC DNA]</scope>
    <source>
        <strain evidence="9 12">DSM 23325</strain>
    </source>
</reference>
<gene>
    <name evidence="9" type="ORF">CXG46_19285</name>
    <name evidence="10" type="ORF">SAMN05192575_101579</name>
</gene>
<evidence type="ECO:0000313" key="11">
    <source>
        <dbReference type="Proteomes" id="UP000199113"/>
    </source>
</evidence>
<dbReference type="STRING" id="748909.SAMN05192575_101579"/>
<feature type="transmembrane region" description="Helical" evidence="7">
    <location>
        <begin position="62"/>
        <end position="92"/>
    </location>
</feature>
<feature type="domain" description="ABC transmembrane type-1" evidence="8">
    <location>
        <begin position="68"/>
        <end position="258"/>
    </location>
</feature>
<dbReference type="RefSeq" id="WP_091193985.1">
    <property type="nucleotide sequence ID" value="NZ_FOKC01000001.1"/>
</dbReference>
<keyword evidence="6 7" id="KW-0472">Membrane</keyword>
<keyword evidence="5 7" id="KW-1133">Transmembrane helix</keyword>
<evidence type="ECO:0000256" key="2">
    <source>
        <dbReference type="ARBA" id="ARBA00022448"/>
    </source>
</evidence>
<dbReference type="PANTHER" id="PTHR30614">
    <property type="entry name" value="MEMBRANE COMPONENT OF AMINO ACID ABC TRANSPORTER"/>
    <property type="match status" value="1"/>
</dbReference>
<proteinExistence type="inferred from homology"/>
<dbReference type="Proteomes" id="UP000233565">
    <property type="component" value="Unassembled WGS sequence"/>
</dbReference>
<dbReference type="Gene3D" id="1.10.3720.10">
    <property type="entry name" value="MetI-like"/>
    <property type="match status" value="1"/>
</dbReference>
<feature type="transmembrane region" description="Helical" evidence="7">
    <location>
        <begin position="139"/>
        <end position="162"/>
    </location>
</feature>
<dbReference type="InterPro" id="IPR000515">
    <property type="entry name" value="MetI-like"/>
</dbReference>
<keyword evidence="12" id="KW-1185">Reference proteome</keyword>
<keyword evidence="3" id="KW-1003">Cell membrane</keyword>
<dbReference type="SUPFAM" id="SSF161098">
    <property type="entry name" value="MetI-like"/>
    <property type="match status" value="1"/>
</dbReference>
<feature type="transmembrane region" description="Helical" evidence="7">
    <location>
        <begin position="183"/>
        <end position="206"/>
    </location>
</feature>
<keyword evidence="4 7" id="KW-0812">Transmembrane</keyword>
<dbReference type="EMBL" id="FOKC01000001">
    <property type="protein sequence ID" value="SFA81687.1"/>
    <property type="molecule type" value="Genomic_DNA"/>
</dbReference>
<evidence type="ECO:0000313" key="10">
    <source>
        <dbReference type="EMBL" id="SFA81687.1"/>
    </source>
</evidence>
<dbReference type="GO" id="GO:0006865">
    <property type="term" value="P:amino acid transport"/>
    <property type="evidence" value="ECO:0007669"/>
    <property type="project" value="TreeGrafter"/>
</dbReference>
<comment type="subcellular location">
    <subcellularLocation>
        <location evidence="1 7">Cell membrane</location>
        <topology evidence="1 7">Multi-pass membrane protein</topology>
    </subcellularLocation>
</comment>
<dbReference type="PROSITE" id="PS50928">
    <property type="entry name" value="ABC_TM1"/>
    <property type="match status" value="1"/>
</dbReference>
<evidence type="ECO:0000256" key="5">
    <source>
        <dbReference type="ARBA" id="ARBA00022989"/>
    </source>
</evidence>
<dbReference type="Proteomes" id="UP000199113">
    <property type="component" value="Unassembled WGS sequence"/>
</dbReference>
<feature type="transmembrane region" description="Helical" evidence="7">
    <location>
        <begin position="104"/>
        <end position="127"/>
    </location>
</feature>
<sequence length="301" mass="32541">MSAGVLFDSPGPATIARHRTYSIVAGVAMLAAVAFVLWRLYATGQFEYDKWEPFITPRYIEAILVDGLLVTLQMAFSAVIGAVVFGVVFGIGKLSDHAWLRWPCWLVVEFFRAVPVIMLMIFCFYAIFSGMDPLSRRTYWSVVLALTLYNGAVLAEVFRAGINAVPKGQAEAAYAIGMRKTQVMTVVLLPQAVKIMIPAIISQMVVALKDTSLGYAVAGLGLTRIAKPIYQQFGNHVPTIIVITAMYVVVNLLLTALAMWLQRKFVGEKDVLEVGMVGDVKTGASAPFHKGDTGGGGGGGI</sequence>
<dbReference type="AlphaFoldDB" id="A0A1I0W048"/>
<dbReference type="OrthoDB" id="4543034at2"/>
<dbReference type="Pfam" id="PF00528">
    <property type="entry name" value="BPD_transp_1"/>
    <property type="match status" value="1"/>
</dbReference>
<accession>A0A1I0W048</accession>
<dbReference type="GO" id="GO:0043190">
    <property type="term" value="C:ATP-binding cassette (ABC) transporter complex"/>
    <property type="evidence" value="ECO:0007669"/>
    <property type="project" value="InterPro"/>
</dbReference>
<organism evidence="10 11">
    <name type="scientific">Nocardioides alpinus</name>
    <dbReference type="NCBI Taxonomy" id="748909"/>
    <lineage>
        <taxon>Bacteria</taxon>
        <taxon>Bacillati</taxon>
        <taxon>Actinomycetota</taxon>
        <taxon>Actinomycetes</taxon>
        <taxon>Propionibacteriales</taxon>
        <taxon>Nocardioidaceae</taxon>
        <taxon>Nocardioides</taxon>
    </lineage>
</organism>
<name>A0A1I0W048_9ACTN</name>
<dbReference type="PANTHER" id="PTHR30614:SF21">
    <property type="entry name" value="AMINO ACID ABC TRANSPORTER PERMEASE"/>
    <property type="match status" value="1"/>
</dbReference>
<evidence type="ECO:0000256" key="3">
    <source>
        <dbReference type="ARBA" id="ARBA00022475"/>
    </source>
</evidence>
<keyword evidence="2 7" id="KW-0813">Transport</keyword>
<evidence type="ECO:0000259" key="8">
    <source>
        <dbReference type="PROSITE" id="PS50928"/>
    </source>
</evidence>
<evidence type="ECO:0000256" key="6">
    <source>
        <dbReference type="ARBA" id="ARBA00023136"/>
    </source>
</evidence>
<reference evidence="10" key="1">
    <citation type="submission" date="2016-10" db="EMBL/GenBank/DDBJ databases">
        <authorList>
            <person name="de Groot N.N."/>
        </authorList>
    </citation>
    <scope>NUCLEOTIDE SEQUENCE [LARGE SCALE GENOMIC DNA]</scope>
    <source>
        <strain evidence="10">CGMCC 1.10697</strain>
    </source>
</reference>
<dbReference type="EMBL" id="PJBV01000035">
    <property type="protein sequence ID" value="PKH37582.1"/>
    <property type="molecule type" value="Genomic_DNA"/>
</dbReference>
<comment type="similarity">
    <text evidence="7">Belongs to the binding-protein-dependent transport system permease family.</text>
</comment>
<dbReference type="GO" id="GO:0022857">
    <property type="term" value="F:transmembrane transporter activity"/>
    <property type="evidence" value="ECO:0007669"/>
    <property type="project" value="InterPro"/>
</dbReference>